<evidence type="ECO:0000256" key="9">
    <source>
        <dbReference type="ARBA" id="ARBA00022729"/>
    </source>
</evidence>
<dbReference type="Gene3D" id="2.160.20.20">
    <property type="match status" value="2"/>
</dbReference>
<organism evidence="20 21">
    <name type="scientific">Aggregatibacter segnis ATCC 33393</name>
    <dbReference type="NCBI Taxonomy" id="888057"/>
    <lineage>
        <taxon>Bacteria</taxon>
        <taxon>Pseudomonadati</taxon>
        <taxon>Pseudomonadota</taxon>
        <taxon>Gammaproteobacteria</taxon>
        <taxon>Pasteurellales</taxon>
        <taxon>Pasteurellaceae</taxon>
        <taxon>Aggregatibacter</taxon>
    </lineage>
</organism>
<dbReference type="Proteomes" id="UP000032871">
    <property type="component" value="Unassembled WGS sequence"/>
</dbReference>
<evidence type="ECO:0000256" key="12">
    <source>
        <dbReference type="ARBA" id="ARBA00022825"/>
    </source>
</evidence>
<feature type="domain" description="Peptidase S6" evidence="19">
    <location>
        <begin position="28"/>
        <end position="291"/>
    </location>
</feature>
<dbReference type="PROSITE" id="PS51208">
    <property type="entry name" value="AUTOTRANSPORTER"/>
    <property type="match status" value="1"/>
</dbReference>
<evidence type="ECO:0000259" key="19">
    <source>
        <dbReference type="PROSITE" id="PS51691"/>
    </source>
</evidence>
<reference evidence="20 21" key="1">
    <citation type="submission" date="2010-12" db="EMBL/GenBank/DDBJ databases">
        <authorList>
            <person name="Muzny D."/>
            <person name="Qin X."/>
            <person name="Deng J."/>
            <person name="Jiang H."/>
            <person name="Liu Y."/>
            <person name="Qu J."/>
            <person name="Song X.-Z."/>
            <person name="Zhang L."/>
            <person name="Thornton R."/>
            <person name="Coyle M."/>
            <person name="Francisco L."/>
            <person name="Jackson L."/>
            <person name="Javaid M."/>
            <person name="Korchina V."/>
            <person name="Kovar C."/>
            <person name="Mata R."/>
            <person name="Mathew T."/>
            <person name="Ngo R."/>
            <person name="Nguyen L."/>
            <person name="Nguyen N."/>
            <person name="Okwuonu G."/>
            <person name="Ongeri F."/>
            <person name="Pham C."/>
            <person name="Simmons D."/>
            <person name="Wilczek-Boney K."/>
            <person name="Hale W."/>
            <person name="Jakkamsetti A."/>
            <person name="Pham P."/>
            <person name="Ruth R."/>
            <person name="San Lucas F."/>
            <person name="Warren J."/>
            <person name="Zhang J."/>
            <person name="Zhao Z."/>
            <person name="Zhou C."/>
            <person name="Zhu D."/>
            <person name="Lee S."/>
            <person name="Bess C."/>
            <person name="Blankenburg K."/>
            <person name="Forbes L."/>
            <person name="Fu Q."/>
            <person name="Gubbala S."/>
            <person name="Hirani K."/>
            <person name="Jayaseelan J.C."/>
            <person name="Lara F."/>
            <person name="Munidasa M."/>
            <person name="Palculict T."/>
            <person name="Patil S."/>
            <person name="Pu L.-L."/>
            <person name="Saada N."/>
            <person name="Tang L."/>
            <person name="Weissenberger G."/>
            <person name="Zhu Y."/>
            <person name="Hemphill L."/>
            <person name="Shang Y."/>
            <person name="Youmans B."/>
            <person name="Ayvaz T."/>
            <person name="Ross M."/>
            <person name="Santibanez J."/>
            <person name="Aqrawi P."/>
            <person name="Gross S."/>
            <person name="Joshi V."/>
            <person name="Fowler G."/>
            <person name="Nazareth L."/>
            <person name="Reid J."/>
            <person name="Worley K."/>
            <person name="Petrosino J."/>
            <person name="Highlander S."/>
            <person name="Gibbs R."/>
        </authorList>
    </citation>
    <scope>NUCLEOTIDE SEQUENCE [LARGE SCALE GENOMIC DNA]</scope>
    <source>
        <strain evidence="20 21">ATCC 33393</strain>
    </source>
</reference>
<feature type="domain" description="Autotransporter" evidence="18">
    <location>
        <begin position="1269"/>
        <end position="1520"/>
    </location>
</feature>
<evidence type="ECO:0000256" key="14">
    <source>
        <dbReference type="ARBA" id="ARBA00023145"/>
    </source>
</evidence>
<evidence type="ECO:0000256" key="8">
    <source>
        <dbReference type="ARBA" id="ARBA00022692"/>
    </source>
</evidence>
<evidence type="ECO:0000256" key="11">
    <source>
        <dbReference type="ARBA" id="ARBA00022801"/>
    </source>
</evidence>
<evidence type="ECO:0000256" key="10">
    <source>
        <dbReference type="ARBA" id="ARBA00022764"/>
    </source>
</evidence>
<evidence type="ECO:0000256" key="4">
    <source>
        <dbReference type="ARBA" id="ARBA00004613"/>
    </source>
</evidence>
<comment type="caution">
    <text evidence="20">The sequence shown here is derived from an EMBL/GenBank/DDBJ whole genome shotgun (WGS) entry which is preliminary data.</text>
</comment>
<keyword evidence="12" id="KW-0720">Serine protease</keyword>
<keyword evidence="13" id="KW-0472">Membrane</keyword>
<dbReference type="OrthoDB" id="5691041at2"/>
<keyword evidence="8" id="KW-0812">Transmembrane</keyword>
<dbReference type="InterPro" id="IPR057393">
    <property type="entry name" value="PIC_HAP1_IgA0_b-sol2"/>
</dbReference>
<keyword evidence="21" id="KW-1185">Reference proteome</keyword>
<evidence type="ECO:0000313" key="21">
    <source>
        <dbReference type="Proteomes" id="UP000032871"/>
    </source>
</evidence>
<dbReference type="InterPro" id="IPR000710">
    <property type="entry name" value="Peptidase_S6"/>
</dbReference>
<protein>
    <submittedName>
        <fullName evidence="20">S6 family IgA-specific metalloendopeptidase/adhesin</fullName>
        <ecNumber evidence="20">3.4.21.72</ecNumber>
    </submittedName>
</protein>
<dbReference type="InterPro" id="IPR036709">
    <property type="entry name" value="Autotransporte_beta_dom_sf"/>
</dbReference>
<dbReference type="InterPro" id="IPR011050">
    <property type="entry name" value="Pectin_lyase_fold/virulence"/>
</dbReference>
<dbReference type="SMART" id="SM00869">
    <property type="entry name" value="Autotransporter"/>
    <property type="match status" value="1"/>
</dbReference>
<keyword evidence="15" id="KW-0998">Cell outer membrane</keyword>
<evidence type="ECO:0000256" key="1">
    <source>
        <dbReference type="ARBA" id="ARBA00004241"/>
    </source>
</evidence>
<dbReference type="GO" id="GO:0005576">
    <property type="term" value="C:extracellular region"/>
    <property type="evidence" value="ECO:0007669"/>
    <property type="project" value="UniProtKB-SubCell"/>
</dbReference>
<evidence type="ECO:0000256" key="15">
    <source>
        <dbReference type="ARBA" id="ARBA00023237"/>
    </source>
</evidence>
<keyword evidence="5" id="KW-1134">Transmembrane beta strand</keyword>
<dbReference type="GO" id="GO:0006508">
    <property type="term" value="P:proteolysis"/>
    <property type="evidence" value="ECO:0007669"/>
    <property type="project" value="UniProtKB-KW"/>
</dbReference>
<evidence type="ECO:0000256" key="7">
    <source>
        <dbReference type="ARBA" id="ARBA00022670"/>
    </source>
</evidence>
<dbReference type="PROSITE" id="PS51691">
    <property type="entry name" value="PEPTIDASE_S6"/>
    <property type="match status" value="1"/>
</dbReference>
<dbReference type="InterPro" id="IPR004899">
    <property type="entry name" value="Pertactin_central"/>
</dbReference>
<dbReference type="CDD" id="cd01343">
    <property type="entry name" value="PL1_Passenger_AT"/>
    <property type="match status" value="1"/>
</dbReference>
<keyword evidence="9 17" id="KW-0732">Signal</keyword>
<gene>
    <name evidence="20" type="primary">iga</name>
    <name evidence="20" type="ORF">HMPREF9064_0426</name>
</gene>
<evidence type="ECO:0000256" key="6">
    <source>
        <dbReference type="ARBA" id="ARBA00022525"/>
    </source>
</evidence>
<dbReference type="Pfam" id="PF02395">
    <property type="entry name" value="Peptidase_S6"/>
    <property type="match status" value="1"/>
</dbReference>
<comment type="subcellular location">
    <subcellularLocation>
        <location evidence="3">Cell outer membrane</location>
        <topology evidence="3">Multi-pass membrane protein</topology>
    </subcellularLocation>
    <subcellularLocation>
        <location evidence="1">Cell surface</location>
    </subcellularLocation>
    <subcellularLocation>
        <location evidence="2">Periplasm</location>
    </subcellularLocation>
    <subcellularLocation>
        <location evidence="4">Secreted</location>
    </subcellularLocation>
</comment>
<dbReference type="SUPFAM" id="SSF51126">
    <property type="entry name" value="Pectin lyase-like"/>
    <property type="match status" value="1"/>
</dbReference>
<feature type="chain" id="PRO_5003207643" evidence="17">
    <location>
        <begin position="28"/>
        <end position="1520"/>
    </location>
</feature>
<dbReference type="InterPro" id="IPR005546">
    <property type="entry name" value="Autotransporte_beta"/>
</dbReference>
<dbReference type="RefSeq" id="WP_006717233.1">
    <property type="nucleotide sequence ID" value="NZ_GL622200.1"/>
</dbReference>
<dbReference type="InterPro" id="IPR050909">
    <property type="entry name" value="Bact_Autotransporter_VF"/>
</dbReference>
<dbReference type="HOGENOM" id="CLU_004023_0_0_6"/>
<evidence type="ECO:0000256" key="3">
    <source>
        <dbReference type="ARBA" id="ARBA00004571"/>
    </source>
</evidence>
<dbReference type="EMBL" id="AEPS01000002">
    <property type="protein sequence ID" value="EFU68553.1"/>
    <property type="molecule type" value="Genomic_DNA"/>
</dbReference>
<keyword evidence="10" id="KW-0574">Periplasm</keyword>
<evidence type="ECO:0000256" key="13">
    <source>
        <dbReference type="ARBA" id="ARBA00023136"/>
    </source>
</evidence>
<name>E6KW94_9PAST</name>
<keyword evidence="14" id="KW-0865">Zymogen</keyword>
<keyword evidence="6" id="KW-0964">Secreted</keyword>
<dbReference type="STRING" id="739.GCA_001059425_00871"/>
<keyword evidence="16" id="KW-0175">Coiled coil</keyword>
<dbReference type="InterPro" id="IPR030396">
    <property type="entry name" value="Peptidase_S6_dom"/>
</dbReference>
<evidence type="ECO:0000256" key="16">
    <source>
        <dbReference type="SAM" id="Coils"/>
    </source>
</evidence>
<dbReference type="GO" id="GO:0042597">
    <property type="term" value="C:periplasmic space"/>
    <property type="evidence" value="ECO:0007669"/>
    <property type="project" value="UniProtKB-SubCell"/>
</dbReference>
<keyword evidence="7" id="KW-0645">Protease</keyword>
<evidence type="ECO:0000256" key="2">
    <source>
        <dbReference type="ARBA" id="ARBA00004418"/>
    </source>
</evidence>
<dbReference type="Pfam" id="PF24078">
    <property type="entry name" value="Beta-sol_PIC_HAP1_IgA0_2nd"/>
    <property type="match status" value="1"/>
</dbReference>
<keyword evidence="11 20" id="KW-0378">Hydrolase</keyword>
<dbReference type="PRINTS" id="PR00921">
    <property type="entry name" value="IGASERPTASE"/>
</dbReference>
<dbReference type="PANTHER" id="PTHR12338">
    <property type="entry name" value="AUTOTRANSPORTER"/>
    <property type="match status" value="1"/>
</dbReference>
<sequence>MKKLLKPLCRTLTASSIALALHQSAFAAIVRSDVDYQIFRDFAENKGKFHVGATNVEIRDKNGNALGTILPNLPMIDFSPVDVQMRVATLVDPQYVVSVKHNSGYKNVRFGIKTGHSDIPDDTYRLVDRNNDGPPDIWWKYDRRHEDYHSPRLHRFVTEVIPMPTTTAGTDPNTYMDTARFPYMLRVGAGTQFRESADKDREELQGAYNYAIGGQSYDLQPKKQGFLDLYGNLFDKPLTNYAVPGDSGSPIFTFDKQQNKWVFLGTYTYWGGYKNTTWQEYIIYRNDFNQQRYAEDIAGQISADNNEEFIWEAADKTSTIRSTRNNNKTLVVDLIDASLKTAEEQLNYGKTAYLNGNNGLLKLKGDINQGAGGLYFNGNYTVSGQNANTTWTGAGISIAEGKQVNWQIRNNDILSKIGSGTLHVNGTGKNDGKISVGDGTVILNQKADENGNKQAFKEVGIVSGRPTVILNDAEQVNPDRIYFGFRGGRLDLNGNNLTFKRIRNVDEGAMIVNHNANQASTLTLTGQNLFLPEQVTIREVQNSNRPAGYHLYHWQNGCENRYFVSKHDNMKASFPCKPDQGSTEDWEIVATDREEAINIVTQREIQRKDVTINAFDGYLGETNAALHNGKLNVNINAVNNQSTFLFTGGSQLNGDVTLNQGIALFSGRPVPHANDYLNGNKGKDVVFDDEWINRTFNANNINVNNNSVLYSSRNVAQVNANFNASQNGQIHLGYKSGDPVCIRSDYTGKVTCSNDDISAKALNSFTATEIRGNTQLTDHAQLILGKAHLFGTINGTGNSLVRLTENANWTLTGDSQTARLNLEKSHIFLNSQENPTVYNHLTINALNGEGTFHYASALTNQRGDKVTVTHQASGNFVLDVKDSGGEAKYEKLDLLDASKAIRDPALKVSLARNHVDLGAYVYSLIEQDGIFRLYNAKLENEKIEAERIAKEKEAARLAEEARQRELARLEAERIAKEKEEQARLEAERIAKEKEDARLAEEARQRELARLEAERIAKEKEEQARLEAERIAKEKEEARLAEEARQRELARLEAERIAKEKEEQARLEAERIAKEKEEARLAEEARQRELARLEAERIAKEKEEQARLEAERIAKEKEAARLAEEARQHELARLEAERIAKEKEEQARLEAERIAKEKEEQARLEAERIAKEKEEARLAEEARQRELARLEEKRIAKEKEEQARLEAERIAKEKEEARLAEEARPRNTTTKPVTYKQKEIISANTNAVLSDTAMLTALNLQLASRLDRTILTQRSGMWLSYNNSNHKYHSDDYKNFHSKSNQVALGAETPEMTNGVVLGAMVTHAQTNNEFSSLNGKNTLSLATLYAKQQIDRFSWAIDTSYGWSRSKIDGEHKFDRNIVNVGLNMAYDVIINSLQITPMLGVRYHQISSSEGELNGVIVKNPAIKLPTYHTGVKVGYHFNVNGWEITPEISTYYVSTGNKSYSQRINEQEFEQTFGHYTYHEANLSFGYKPWKVSMYAGNSRGKNKEKQNQFGVKLNYSW</sequence>
<evidence type="ECO:0000256" key="17">
    <source>
        <dbReference type="SAM" id="SignalP"/>
    </source>
</evidence>
<dbReference type="PANTHER" id="PTHR12338:SF9">
    <property type="entry name" value="IMMUNOGLOBULIN A1 PROTEASE AUTOTRANSPORTER"/>
    <property type="match status" value="1"/>
</dbReference>
<dbReference type="Pfam" id="PF03212">
    <property type="entry name" value="Pertactin"/>
    <property type="match status" value="1"/>
</dbReference>
<dbReference type="CDD" id="cd06503">
    <property type="entry name" value="ATP-synt_Fo_b"/>
    <property type="match status" value="3"/>
</dbReference>
<dbReference type="InterPro" id="IPR012332">
    <property type="entry name" value="Autotransporter_pectin_lyase_C"/>
</dbReference>
<dbReference type="GO" id="GO:0009279">
    <property type="term" value="C:cell outer membrane"/>
    <property type="evidence" value="ECO:0007669"/>
    <property type="project" value="UniProtKB-SubCell"/>
</dbReference>
<feature type="coiled-coil region" evidence="16">
    <location>
        <begin position="933"/>
        <end position="1221"/>
    </location>
</feature>
<feature type="signal peptide" evidence="17">
    <location>
        <begin position="1"/>
        <end position="27"/>
    </location>
</feature>
<dbReference type="GeneID" id="60799824"/>
<dbReference type="Gene3D" id="2.40.10.120">
    <property type="match status" value="1"/>
</dbReference>
<dbReference type="EC" id="3.4.21.72" evidence="20"/>
<proteinExistence type="predicted"/>
<evidence type="ECO:0000256" key="5">
    <source>
        <dbReference type="ARBA" id="ARBA00022452"/>
    </source>
</evidence>
<dbReference type="GO" id="GO:0009986">
    <property type="term" value="C:cell surface"/>
    <property type="evidence" value="ECO:0007669"/>
    <property type="project" value="UniProtKB-SubCell"/>
</dbReference>
<evidence type="ECO:0000259" key="18">
    <source>
        <dbReference type="PROSITE" id="PS51208"/>
    </source>
</evidence>
<dbReference type="SUPFAM" id="SSF103515">
    <property type="entry name" value="Autotransporter"/>
    <property type="match status" value="1"/>
</dbReference>
<evidence type="ECO:0000313" key="20">
    <source>
        <dbReference type="EMBL" id="EFU68553.1"/>
    </source>
</evidence>
<accession>E6KW94</accession>
<dbReference type="GO" id="GO:0004252">
    <property type="term" value="F:serine-type endopeptidase activity"/>
    <property type="evidence" value="ECO:0007669"/>
    <property type="project" value="InterPro"/>
</dbReference>